<name>A0ABU2NL00_9ACTN</name>
<comment type="caution">
    <text evidence="2">The sequence shown here is derived from an EMBL/GenBank/DDBJ whole genome shotgun (WGS) entry which is preliminary data.</text>
</comment>
<accession>A0ABU2NL00</accession>
<sequence>MSAAEELEAARRDYGTPEEREQRAAQARAQLGQARTNGNAAAGAWRSQGGAR</sequence>
<protein>
    <submittedName>
        <fullName evidence="2">Uncharacterized protein</fullName>
    </submittedName>
</protein>
<dbReference type="RefSeq" id="WP_311671291.1">
    <property type="nucleotide sequence ID" value="NZ_JAVREQ010000001.1"/>
</dbReference>
<dbReference type="Proteomes" id="UP001183414">
    <property type="component" value="Unassembled WGS sequence"/>
</dbReference>
<dbReference type="EMBL" id="JAVREQ010000001">
    <property type="protein sequence ID" value="MDT0377286.1"/>
    <property type="molecule type" value="Genomic_DNA"/>
</dbReference>
<evidence type="ECO:0000313" key="2">
    <source>
        <dbReference type="EMBL" id="MDT0377286.1"/>
    </source>
</evidence>
<keyword evidence="3" id="KW-1185">Reference proteome</keyword>
<reference evidence="3" key="1">
    <citation type="submission" date="2023-07" db="EMBL/GenBank/DDBJ databases">
        <title>30 novel species of actinomycetes from the DSMZ collection.</title>
        <authorList>
            <person name="Nouioui I."/>
        </authorList>
    </citation>
    <scope>NUCLEOTIDE SEQUENCE [LARGE SCALE GENOMIC DNA]</scope>
    <source>
        <strain evidence="3">DSM 42041</strain>
    </source>
</reference>
<evidence type="ECO:0000313" key="3">
    <source>
        <dbReference type="Proteomes" id="UP001183414"/>
    </source>
</evidence>
<proteinExistence type="predicted"/>
<gene>
    <name evidence="2" type="ORF">RM572_00655</name>
</gene>
<organism evidence="2 3">
    <name type="scientific">Streptomyces hazeniae</name>
    <dbReference type="NCBI Taxonomy" id="3075538"/>
    <lineage>
        <taxon>Bacteria</taxon>
        <taxon>Bacillati</taxon>
        <taxon>Actinomycetota</taxon>
        <taxon>Actinomycetes</taxon>
        <taxon>Kitasatosporales</taxon>
        <taxon>Streptomycetaceae</taxon>
        <taxon>Streptomyces</taxon>
    </lineage>
</organism>
<feature type="region of interest" description="Disordered" evidence="1">
    <location>
        <begin position="1"/>
        <end position="52"/>
    </location>
</feature>
<evidence type="ECO:0000256" key="1">
    <source>
        <dbReference type="SAM" id="MobiDB-lite"/>
    </source>
</evidence>
<feature type="compositionally biased region" description="Basic and acidic residues" evidence="1">
    <location>
        <begin position="8"/>
        <end position="23"/>
    </location>
</feature>